<sequence length="233" mass="25114">MFANIILQVQEGAAVAVQTASEVVQTEKTLNIIDLAVKGGWIMIVLAILSVIAVYIFVERYLALNKAAKEDKNFINNIKSFIHKGDLEGARSLTESNNTPIGRMLDKGLSRIGRPLNDINQAVENVGKLEIARLENGVSMVGTVAALGPSLGFLGTVTGMVKAFFDMAAAGNNIDIQILSSGIYEAMVTTVGGLIVGIICNFLYSILVSKINKIVFLLEARTMEFMDLLHEPA</sequence>
<organism evidence="9">
    <name type="scientific">bioreactor metagenome</name>
    <dbReference type="NCBI Taxonomy" id="1076179"/>
    <lineage>
        <taxon>unclassified sequences</taxon>
        <taxon>metagenomes</taxon>
        <taxon>ecological metagenomes</taxon>
    </lineage>
</organism>
<dbReference type="PANTHER" id="PTHR30625:SF17">
    <property type="entry name" value="TOLQ-RELATED"/>
    <property type="match status" value="1"/>
</dbReference>
<evidence type="ECO:0000256" key="6">
    <source>
        <dbReference type="ARBA" id="ARBA00023136"/>
    </source>
</evidence>
<dbReference type="AlphaFoldDB" id="A0A644U3H6"/>
<dbReference type="InterPro" id="IPR002898">
    <property type="entry name" value="MotA_ExbB_proton_chnl"/>
</dbReference>
<gene>
    <name evidence="9" type="primary">tolQ_3</name>
    <name evidence="9" type="ORF">SDC9_19206</name>
</gene>
<dbReference type="GO" id="GO:0005886">
    <property type="term" value="C:plasma membrane"/>
    <property type="evidence" value="ECO:0007669"/>
    <property type="project" value="UniProtKB-SubCell"/>
</dbReference>
<evidence type="ECO:0000256" key="3">
    <source>
        <dbReference type="ARBA" id="ARBA00022475"/>
    </source>
</evidence>
<dbReference type="EMBL" id="VSSQ01000072">
    <property type="protein sequence ID" value="MPL73407.1"/>
    <property type="molecule type" value="Genomic_DNA"/>
</dbReference>
<keyword evidence="5 7" id="KW-1133">Transmembrane helix</keyword>
<evidence type="ECO:0000259" key="8">
    <source>
        <dbReference type="Pfam" id="PF01618"/>
    </source>
</evidence>
<dbReference type="PANTHER" id="PTHR30625">
    <property type="entry name" value="PROTEIN TOLQ"/>
    <property type="match status" value="1"/>
</dbReference>
<evidence type="ECO:0000313" key="9">
    <source>
        <dbReference type="EMBL" id="MPL73407.1"/>
    </source>
</evidence>
<evidence type="ECO:0000256" key="5">
    <source>
        <dbReference type="ARBA" id="ARBA00022989"/>
    </source>
</evidence>
<dbReference type="InterPro" id="IPR050790">
    <property type="entry name" value="ExbB/TolQ_transport"/>
</dbReference>
<feature type="domain" description="MotA/TolQ/ExbB proton channel" evidence="8">
    <location>
        <begin position="98"/>
        <end position="218"/>
    </location>
</feature>
<dbReference type="Pfam" id="PF01618">
    <property type="entry name" value="MotA_ExbB"/>
    <property type="match status" value="1"/>
</dbReference>
<comment type="caution">
    <text evidence="9">The sequence shown here is derived from an EMBL/GenBank/DDBJ whole genome shotgun (WGS) entry which is preliminary data.</text>
</comment>
<protein>
    <submittedName>
        <fullName evidence="9">Protein TolQ</fullName>
    </submittedName>
</protein>
<keyword evidence="4 7" id="KW-0812">Transmembrane</keyword>
<feature type="transmembrane region" description="Helical" evidence="7">
    <location>
        <begin position="181"/>
        <end position="204"/>
    </location>
</feature>
<reference evidence="9" key="1">
    <citation type="submission" date="2019-08" db="EMBL/GenBank/DDBJ databases">
        <authorList>
            <person name="Kucharzyk K."/>
            <person name="Murdoch R.W."/>
            <person name="Higgins S."/>
            <person name="Loffler F."/>
        </authorList>
    </citation>
    <scope>NUCLEOTIDE SEQUENCE</scope>
</reference>
<keyword evidence="6 7" id="KW-0472">Membrane</keyword>
<feature type="transmembrane region" description="Helical" evidence="7">
    <location>
        <begin position="138"/>
        <end position="161"/>
    </location>
</feature>
<name>A0A644U3H6_9ZZZZ</name>
<evidence type="ECO:0000256" key="1">
    <source>
        <dbReference type="ARBA" id="ARBA00004651"/>
    </source>
</evidence>
<accession>A0A644U3H6</accession>
<proteinExistence type="inferred from homology"/>
<feature type="transmembrane region" description="Helical" evidence="7">
    <location>
        <begin position="40"/>
        <end position="58"/>
    </location>
</feature>
<dbReference type="GO" id="GO:0017038">
    <property type="term" value="P:protein import"/>
    <property type="evidence" value="ECO:0007669"/>
    <property type="project" value="TreeGrafter"/>
</dbReference>
<evidence type="ECO:0000256" key="4">
    <source>
        <dbReference type="ARBA" id="ARBA00022692"/>
    </source>
</evidence>
<comment type="similarity">
    <text evidence="2">Belongs to the ExbB/TolQ family.</text>
</comment>
<evidence type="ECO:0000256" key="2">
    <source>
        <dbReference type="ARBA" id="ARBA00010442"/>
    </source>
</evidence>
<comment type="subcellular location">
    <subcellularLocation>
        <location evidence="1">Cell membrane</location>
        <topology evidence="1">Multi-pass membrane protein</topology>
    </subcellularLocation>
</comment>
<keyword evidence="3" id="KW-1003">Cell membrane</keyword>
<evidence type="ECO:0000256" key="7">
    <source>
        <dbReference type="SAM" id="Phobius"/>
    </source>
</evidence>